<gene>
    <name evidence="1" type="ORF">MENTE1834_LOCUS36300</name>
</gene>
<sequence length="169" mass="19127">MPKIQPDLRITKIWQLTFLIILALNFTVPRFPELIIKLFRLIMGNALPRIPFNEVNLVPGNVLIEIDKKYKNEARSRDTGQRASMDDLILGRVVRIAEASTFNQGGAMLIGHLKVGDEVWVRGRKGYPIEVDEGVRLFVFNEWDVAINLGSGGVSSDQPPTYSEKMMPY</sequence>
<organism evidence="1 2">
    <name type="scientific">Meloidogyne enterolobii</name>
    <name type="common">Root-knot nematode worm</name>
    <name type="synonym">Meloidogyne mayaguensis</name>
    <dbReference type="NCBI Taxonomy" id="390850"/>
    <lineage>
        <taxon>Eukaryota</taxon>
        <taxon>Metazoa</taxon>
        <taxon>Ecdysozoa</taxon>
        <taxon>Nematoda</taxon>
        <taxon>Chromadorea</taxon>
        <taxon>Rhabditida</taxon>
        <taxon>Tylenchina</taxon>
        <taxon>Tylenchomorpha</taxon>
        <taxon>Tylenchoidea</taxon>
        <taxon>Meloidogynidae</taxon>
        <taxon>Meloidogyninae</taxon>
        <taxon>Meloidogyne</taxon>
    </lineage>
</organism>
<evidence type="ECO:0000313" key="1">
    <source>
        <dbReference type="EMBL" id="CAK5088641.1"/>
    </source>
</evidence>
<name>A0ACB1AAR9_MELEN</name>
<keyword evidence="2" id="KW-1185">Reference proteome</keyword>
<protein>
    <submittedName>
        <fullName evidence="1">Uncharacterized protein</fullName>
    </submittedName>
</protein>
<evidence type="ECO:0000313" key="2">
    <source>
        <dbReference type="Proteomes" id="UP001497535"/>
    </source>
</evidence>
<accession>A0ACB1AAR9</accession>
<reference evidence="1" key="1">
    <citation type="submission" date="2023-11" db="EMBL/GenBank/DDBJ databases">
        <authorList>
            <person name="Poullet M."/>
        </authorList>
    </citation>
    <scope>NUCLEOTIDE SEQUENCE</scope>
    <source>
        <strain evidence="1">E1834</strain>
    </source>
</reference>
<comment type="caution">
    <text evidence="1">The sequence shown here is derived from an EMBL/GenBank/DDBJ whole genome shotgun (WGS) entry which is preliminary data.</text>
</comment>
<dbReference type="EMBL" id="CAVMJV010000073">
    <property type="protein sequence ID" value="CAK5088641.1"/>
    <property type="molecule type" value="Genomic_DNA"/>
</dbReference>
<dbReference type="Proteomes" id="UP001497535">
    <property type="component" value="Unassembled WGS sequence"/>
</dbReference>
<proteinExistence type="predicted"/>